<evidence type="ECO:0000256" key="2">
    <source>
        <dbReference type="ARBA" id="ARBA00022679"/>
    </source>
</evidence>
<evidence type="ECO:0000313" key="5">
    <source>
        <dbReference type="EMBL" id="SVD05460.1"/>
    </source>
</evidence>
<dbReference type="PANTHER" id="PTHR43643">
    <property type="entry name" value="HISTIDINOL-PHOSPHATE AMINOTRANSFERASE 2"/>
    <property type="match status" value="1"/>
</dbReference>
<name>A0A382S6D6_9ZZZZ</name>
<dbReference type="GO" id="GO:0008483">
    <property type="term" value="F:transaminase activity"/>
    <property type="evidence" value="ECO:0007669"/>
    <property type="project" value="UniProtKB-KW"/>
</dbReference>
<sequence>MTAKRKDNSPRQLVRPMVRKLHGYVPGEQPKVRGLIKLNTNENPAPPSSKVIRAIQLAADKRLRRYPDPSAQPLRNALARFHDCKPENIIVGNG</sequence>
<keyword evidence="3" id="KW-0663">Pyridoxal phosphate</keyword>
<dbReference type="GO" id="GO:0030170">
    <property type="term" value="F:pyridoxal phosphate binding"/>
    <property type="evidence" value="ECO:0007669"/>
    <property type="project" value="InterPro"/>
</dbReference>
<dbReference type="EMBL" id="UINC01126765">
    <property type="protein sequence ID" value="SVD05460.1"/>
    <property type="molecule type" value="Genomic_DNA"/>
</dbReference>
<reference evidence="5" key="1">
    <citation type="submission" date="2018-05" db="EMBL/GenBank/DDBJ databases">
        <authorList>
            <person name="Lanie J.A."/>
            <person name="Ng W.-L."/>
            <person name="Kazmierczak K.M."/>
            <person name="Andrzejewski T.M."/>
            <person name="Davidsen T.M."/>
            <person name="Wayne K.J."/>
            <person name="Tettelin H."/>
            <person name="Glass J.I."/>
            <person name="Rusch D."/>
            <person name="Podicherti R."/>
            <person name="Tsui H.-C.T."/>
            <person name="Winkler M.E."/>
        </authorList>
    </citation>
    <scope>NUCLEOTIDE SEQUENCE</scope>
</reference>
<accession>A0A382S6D6</accession>
<proteinExistence type="predicted"/>
<keyword evidence="2" id="KW-0808">Transferase</keyword>
<gene>
    <name evidence="5" type="ORF">METZ01_LOCUS358314</name>
</gene>
<evidence type="ECO:0000259" key="4">
    <source>
        <dbReference type="Pfam" id="PF00155"/>
    </source>
</evidence>
<dbReference type="InterPro" id="IPR050106">
    <property type="entry name" value="HistidinolP_aminotransfase"/>
</dbReference>
<protein>
    <recommendedName>
        <fullName evidence="4">Aminotransferase class I/classII large domain-containing protein</fullName>
    </recommendedName>
</protein>
<dbReference type="AlphaFoldDB" id="A0A382S6D6"/>
<dbReference type="InterPro" id="IPR015421">
    <property type="entry name" value="PyrdxlP-dep_Trfase_major"/>
</dbReference>
<dbReference type="Pfam" id="PF00155">
    <property type="entry name" value="Aminotran_1_2"/>
    <property type="match status" value="1"/>
</dbReference>
<organism evidence="5">
    <name type="scientific">marine metagenome</name>
    <dbReference type="NCBI Taxonomy" id="408172"/>
    <lineage>
        <taxon>unclassified sequences</taxon>
        <taxon>metagenomes</taxon>
        <taxon>ecological metagenomes</taxon>
    </lineage>
</organism>
<evidence type="ECO:0000256" key="1">
    <source>
        <dbReference type="ARBA" id="ARBA00022576"/>
    </source>
</evidence>
<dbReference type="InterPro" id="IPR004839">
    <property type="entry name" value="Aminotransferase_I/II_large"/>
</dbReference>
<keyword evidence="1" id="KW-0032">Aminotransferase</keyword>
<feature type="domain" description="Aminotransferase class I/classII large" evidence="4">
    <location>
        <begin position="35"/>
        <end position="94"/>
    </location>
</feature>
<dbReference type="Gene3D" id="3.90.1150.10">
    <property type="entry name" value="Aspartate Aminotransferase, domain 1"/>
    <property type="match status" value="1"/>
</dbReference>
<dbReference type="SUPFAM" id="SSF53383">
    <property type="entry name" value="PLP-dependent transferases"/>
    <property type="match status" value="1"/>
</dbReference>
<dbReference type="InterPro" id="IPR015424">
    <property type="entry name" value="PyrdxlP-dep_Trfase"/>
</dbReference>
<dbReference type="PANTHER" id="PTHR43643:SF3">
    <property type="entry name" value="HISTIDINOL-PHOSPHATE AMINOTRANSFERASE"/>
    <property type="match status" value="1"/>
</dbReference>
<feature type="non-terminal residue" evidence="5">
    <location>
        <position position="94"/>
    </location>
</feature>
<dbReference type="InterPro" id="IPR015422">
    <property type="entry name" value="PyrdxlP-dep_Trfase_small"/>
</dbReference>
<dbReference type="Gene3D" id="3.40.640.10">
    <property type="entry name" value="Type I PLP-dependent aspartate aminotransferase-like (Major domain)"/>
    <property type="match status" value="1"/>
</dbReference>
<evidence type="ECO:0000256" key="3">
    <source>
        <dbReference type="ARBA" id="ARBA00022898"/>
    </source>
</evidence>